<keyword evidence="3" id="KW-0067">ATP-binding</keyword>
<gene>
    <name evidence="3" type="ORF">F7Q99_07840</name>
</gene>
<dbReference type="PANTHER" id="PTHR35526">
    <property type="entry name" value="ANTI-SIGMA-F FACTOR RSBW-RELATED"/>
    <property type="match status" value="1"/>
</dbReference>
<protein>
    <submittedName>
        <fullName evidence="3">ATP-binding protein</fullName>
    </submittedName>
</protein>
<comment type="caution">
    <text evidence="3">The sequence shown here is derived from an EMBL/GenBank/DDBJ whole genome shotgun (WGS) entry which is preliminary data.</text>
</comment>
<dbReference type="Proteomes" id="UP000450000">
    <property type="component" value="Unassembled WGS sequence"/>
</dbReference>
<accession>A0A6N7KPE0</accession>
<dbReference type="InterPro" id="IPR003594">
    <property type="entry name" value="HATPase_dom"/>
</dbReference>
<dbReference type="InterPro" id="IPR036890">
    <property type="entry name" value="HATPase_C_sf"/>
</dbReference>
<evidence type="ECO:0000259" key="2">
    <source>
        <dbReference type="Pfam" id="PF13581"/>
    </source>
</evidence>
<dbReference type="RefSeq" id="WP_153460644.1">
    <property type="nucleotide sequence ID" value="NZ_WBOF01000001.1"/>
</dbReference>
<dbReference type="EMBL" id="WBOF01000001">
    <property type="protein sequence ID" value="MQS12207.1"/>
    <property type="molecule type" value="Genomic_DNA"/>
</dbReference>
<dbReference type="Gene3D" id="3.30.565.10">
    <property type="entry name" value="Histidine kinase-like ATPase, C-terminal domain"/>
    <property type="match status" value="1"/>
</dbReference>
<dbReference type="SUPFAM" id="SSF55874">
    <property type="entry name" value="ATPase domain of HSP90 chaperone/DNA topoisomerase II/histidine kinase"/>
    <property type="match status" value="1"/>
</dbReference>
<dbReference type="OrthoDB" id="4251531at2"/>
<evidence type="ECO:0000313" key="3">
    <source>
        <dbReference type="EMBL" id="MQS12207.1"/>
    </source>
</evidence>
<evidence type="ECO:0000313" key="4">
    <source>
        <dbReference type="Proteomes" id="UP000450000"/>
    </source>
</evidence>
<proteinExistence type="predicted"/>
<reference evidence="3 4" key="1">
    <citation type="submission" date="2019-09" db="EMBL/GenBank/DDBJ databases">
        <title>Genome Sequences of Streptomyces kaniharaensis ATCC 21070.</title>
        <authorList>
            <person name="Zhu W."/>
            <person name="De Crecy-Lagard V."/>
            <person name="Richards N.G."/>
        </authorList>
    </citation>
    <scope>NUCLEOTIDE SEQUENCE [LARGE SCALE GENOMIC DNA]</scope>
    <source>
        <strain evidence="3 4">SF-557</strain>
    </source>
</reference>
<feature type="domain" description="Histidine kinase/HSP90-like ATPase" evidence="2">
    <location>
        <begin position="10"/>
        <end position="104"/>
    </location>
</feature>
<keyword evidence="1" id="KW-0418">Kinase</keyword>
<dbReference type="InterPro" id="IPR050267">
    <property type="entry name" value="Anti-sigma-factor_SerPK"/>
</dbReference>
<dbReference type="PANTHER" id="PTHR35526:SF3">
    <property type="entry name" value="ANTI-SIGMA-F FACTOR RSBW"/>
    <property type="match status" value="1"/>
</dbReference>
<dbReference type="AlphaFoldDB" id="A0A6N7KPE0"/>
<dbReference type="Pfam" id="PF13581">
    <property type="entry name" value="HATPase_c_2"/>
    <property type="match status" value="1"/>
</dbReference>
<name>A0A6N7KPE0_9ACTN</name>
<keyword evidence="1" id="KW-0723">Serine/threonine-protein kinase</keyword>
<sequence>MLTRHRRSAGAARKHLRDFLDGIPDGGALADVGELVLSELVTNAVQHARVSPGREIAVQFEIVCSRLRIEVHDASSEKPVIRRSTGADDLSGRGLCLVEALSVEWGCAPRPEGIGKIVWALVGPEGGAR</sequence>
<dbReference type="CDD" id="cd16936">
    <property type="entry name" value="HATPase_RsbW-like"/>
    <property type="match status" value="1"/>
</dbReference>
<evidence type="ECO:0000256" key="1">
    <source>
        <dbReference type="ARBA" id="ARBA00022527"/>
    </source>
</evidence>
<dbReference type="GO" id="GO:0004674">
    <property type="term" value="F:protein serine/threonine kinase activity"/>
    <property type="evidence" value="ECO:0007669"/>
    <property type="project" value="UniProtKB-KW"/>
</dbReference>
<keyword evidence="4" id="KW-1185">Reference proteome</keyword>
<keyword evidence="3" id="KW-0547">Nucleotide-binding</keyword>
<organism evidence="3 4">
    <name type="scientific">Streptomyces kaniharaensis</name>
    <dbReference type="NCBI Taxonomy" id="212423"/>
    <lineage>
        <taxon>Bacteria</taxon>
        <taxon>Bacillati</taxon>
        <taxon>Actinomycetota</taxon>
        <taxon>Actinomycetes</taxon>
        <taxon>Kitasatosporales</taxon>
        <taxon>Streptomycetaceae</taxon>
        <taxon>Streptomyces</taxon>
    </lineage>
</organism>
<dbReference type="GO" id="GO:0005524">
    <property type="term" value="F:ATP binding"/>
    <property type="evidence" value="ECO:0007669"/>
    <property type="project" value="UniProtKB-KW"/>
</dbReference>
<keyword evidence="1" id="KW-0808">Transferase</keyword>